<feature type="compositionally biased region" description="Basic and acidic residues" evidence="1">
    <location>
        <begin position="350"/>
        <end position="377"/>
    </location>
</feature>
<accession>A0A069E0A5</accession>
<gene>
    <name evidence="3" type="ORF">HAD_16477</name>
</gene>
<organism evidence="3 4">
    <name type="scientific">Hyphomonas adhaerens MHS-3</name>
    <dbReference type="NCBI Taxonomy" id="1280949"/>
    <lineage>
        <taxon>Bacteria</taxon>
        <taxon>Pseudomonadati</taxon>
        <taxon>Pseudomonadota</taxon>
        <taxon>Alphaproteobacteria</taxon>
        <taxon>Hyphomonadales</taxon>
        <taxon>Hyphomonadaceae</taxon>
        <taxon>Hyphomonas</taxon>
    </lineage>
</organism>
<evidence type="ECO:0000259" key="2">
    <source>
        <dbReference type="Pfam" id="PF01936"/>
    </source>
</evidence>
<dbReference type="STRING" id="1280949.HAD_16477"/>
<protein>
    <recommendedName>
        <fullName evidence="2">NYN domain-containing protein</fullName>
    </recommendedName>
</protein>
<dbReference type="Gene3D" id="3.40.50.1010">
    <property type="entry name" value="5'-nuclease"/>
    <property type="match status" value="1"/>
</dbReference>
<dbReference type="eggNOG" id="COG1432">
    <property type="taxonomic scope" value="Bacteria"/>
</dbReference>
<dbReference type="OrthoDB" id="9783963at2"/>
<keyword evidence="4" id="KW-1185">Reference proteome</keyword>
<dbReference type="PATRIC" id="fig|1280949.3.peg.3344"/>
<dbReference type="AlphaFoldDB" id="A0A069E0A5"/>
<dbReference type="Pfam" id="PF01936">
    <property type="entry name" value="NYN"/>
    <property type="match status" value="1"/>
</dbReference>
<evidence type="ECO:0000313" key="3">
    <source>
        <dbReference type="EMBL" id="KCZ82675.1"/>
    </source>
</evidence>
<proteinExistence type="predicted"/>
<dbReference type="EMBL" id="ARYH01000004">
    <property type="protein sequence ID" value="KCZ82675.1"/>
    <property type="molecule type" value="Genomic_DNA"/>
</dbReference>
<reference evidence="3 4" key="1">
    <citation type="journal article" date="2014" name="Antonie Van Leeuwenhoek">
        <title>Hyphomonas beringensis sp. nov. and Hyphomonas chukchiensis sp. nov., isolated from surface seawater of the Bering Sea and Chukchi Sea.</title>
        <authorList>
            <person name="Li C."/>
            <person name="Lai Q."/>
            <person name="Li G."/>
            <person name="Dong C."/>
            <person name="Wang J."/>
            <person name="Liao Y."/>
            <person name="Shao Z."/>
        </authorList>
    </citation>
    <scope>NUCLEOTIDE SEQUENCE [LARGE SCALE GENOMIC DNA]</scope>
    <source>
        <strain evidence="3 4">MHS-3</strain>
    </source>
</reference>
<sequence>MARLKSVLLVDFDNIFAATGMAMVDTLPNWLLWLADGALSEKGQRRKFVSKRVYWNSQYDVHREAFKAAGFDTFDCRAHAKTKIASGKSSADIVITMDAIELRHTMRGIDEMVILTTDSDFVPVVNRLQLAGLRVVTAGKETDPTYQLYSEHADGVIHIGALKAAFDYERAPRKWYRLRSDPPVIAPLRQQAERRSPLMKKVRDAVRVEKANGTPGAVQQIRLAAEIVMQLGARTPDQPLPRNKVIRALEGVEGFQTKYGNRIKPWLGQKNFKTLMRKLSQENPDIEVTELADKTVRIVCRVRGPRGRRGRMVGVPSPLGPPPKKPSRNVPDEASEAAPQPVDGKTNGKAPEKVIDGSADKPANKQDEKPSAAETRVDASAAAD</sequence>
<comment type="caution">
    <text evidence="3">The sequence shown here is derived from an EMBL/GenBank/DDBJ whole genome shotgun (WGS) entry which is preliminary data.</text>
</comment>
<feature type="domain" description="NYN" evidence="2">
    <location>
        <begin position="7"/>
        <end position="147"/>
    </location>
</feature>
<name>A0A069E0A5_9PROT</name>
<dbReference type="RefSeq" id="WP_035573805.1">
    <property type="nucleotide sequence ID" value="NZ_ARYH01000004.1"/>
</dbReference>
<evidence type="ECO:0000313" key="4">
    <source>
        <dbReference type="Proteomes" id="UP000027446"/>
    </source>
</evidence>
<feature type="region of interest" description="Disordered" evidence="1">
    <location>
        <begin position="307"/>
        <end position="384"/>
    </location>
</feature>
<dbReference type="InterPro" id="IPR021139">
    <property type="entry name" value="NYN"/>
</dbReference>
<dbReference type="Proteomes" id="UP000027446">
    <property type="component" value="Unassembled WGS sequence"/>
</dbReference>
<evidence type="ECO:0000256" key="1">
    <source>
        <dbReference type="SAM" id="MobiDB-lite"/>
    </source>
</evidence>
<dbReference type="GO" id="GO:0004540">
    <property type="term" value="F:RNA nuclease activity"/>
    <property type="evidence" value="ECO:0007669"/>
    <property type="project" value="InterPro"/>
</dbReference>